<keyword evidence="11" id="KW-1185">Reference proteome</keyword>
<feature type="domain" description="Disease resistance R13L4/SHOC-2-like LRR" evidence="9">
    <location>
        <begin position="229"/>
        <end position="580"/>
    </location>
</feature>
<keyword evidence="4" id="KW-0547">Nucleotide-binding</keyword>
<evidence type="ECO:0000256" key="3">
    <source>
        <dbReference type="ARBA" id="ARBA00022737"/>
    </source>
</evidence>
<dbReference type="PANTHER" id="PTHR47186:SF22">
    <property type="entry name" value="OS11G0589401 PROTEIN"/>
    <property type="match status" value="1"/>
</dbReference>
<reference evidence="10 11" key="1">
    <citation type="journal article" date="2019" name="Sci. Rep.">
        <title>A high-quality genome of Eragrostis curvula grass provides insights into Poaceae evolution and supports new strategies to enhance forage quality.</title>
        <authorList>
            <person name="Carballo J."/>
            <person name="Santos B.A.C.M."/>
            <person name="Zappacosta D."/>
            <person name="Garbus I."/>
            <person name="Selva J.P."/>
            <person name="Gallo C.A."/>
            <person name="Diaz A."/>
            <person name="Albertini E."/>
            <person name="Caccamo M."/>
            <person name="Echenique V."/>
        </authorList>
    </citation>
    <scope>NUCLEOTIDE SEQUENCE [LARGE SCALE GENOMIC DNA]</scope>
    <source>
        <strain evidence="11">cv. Victoria</strain>
        <tissue evidence="10">Leaf</tissue>
    </source>
</reference>
<gene>
    <name evidence="10" type="ORF">EJB05_24119</name>
</gene>
<feature type="non-terminal residue" evidence="10">
    <location>
        <position position="1"/>
    </location>
</feature>
<dbReference type="Gene3D" id="3.80.10.10">
    <property type="entry name" value="Ribonuclease Inhibitor"/>
    <property type="match status" value="1"/>
</dbReference>
<dbReference type="Proteomes" id="UP000324897">
    <property type="component" value="Chromosome 1"/>
</dbReference>
<evidence type="ECO:0000313" key="11">
    <source>
        <dbReference type="Proteomes" id="UP000324897"/>
    </source>
</evidence>
<accession>A0A5J9V8B9</accession>
<comment type="similarity">
    <text evidence="1">Belongs to the disease resistance NB-LRR family.</text>
</comment>
<dbReference type="PANTHER" id="PTHR47186">
    <property type="entry name" value="LEUCINE-RICH REPEAT-CONTAINING PROTEIN 57"/>
    <property type="match status" value="1"/>
</dbReference>
<evidence type="ECO:0000313" key="10">
    <source>
        <dbReference type="EMBL" id="TVU32389.1"/>
    </source>
</evidence>
<dbReference type="SUPFAM" id="SSF52047">
    <property type="entry name" value="RNI-like"/>
    <property type="match status" value="1"/>
</dbReference>
<dbReference type="AlphaFoldDB" id="A0A5J9V8B9"/>
<dbReference type="EMBL" id="RWGY01000011">
    <property type="protein sequence ID" value="TVU32389.1"/>
    <property type="molecule type" value="Genomic_DNA"/>
</dbReference>
<dbReference type="InterPro" id="IPR041118">
    <property type="entry name" value="Rx_N"/>
</dbReference>
<dbReference type="GO" id="GO:0000166">
    <property type="term" value="F:nucleotide binding"/>
    <property type="evidence" value="ECO:0007669"/>
    <property type="project" value="UniProtKB-KW"/>
</dbReference>
<keyword evidence="3" id="KW-0677">Repeat</keyword>
<sequence length="592" mass="65566">MELATAAVASLLPERRDLKLLKHQADLHNNLIPHDDVELLTRELTSIHAALVRASEPPRRLDGRAKAWARNARELAYDVEDAVDALAMSRTADPPLSVRLEQLLRRAADLSTARPQLVGAPPATVDNPQGQSLFELGESYFNELVNRSLIQLLNIDYADDGGREEYGCRVPFPVMDLINSLLREENLVTVPDDEEQTCSPSDKPVRRLSFRGGSEAENSASPAITSVPQLRSLSVFNSSPIAATIDLTRCEFLRVLVLEGCDLRPESHHHILKHLGSLTHLRYLGLRGTRLGARVPEEIGNLGCLQVLDMAGTMVDELPTSVVRLVRLTCLRVDDCTRMPSGIGSLTALEELSEVSTHLSPDVVRELRRLPKLRVLRIRLWKPDQATDDALAESLRKLGKIRTLDVYVTGGDARHELDAVRERWTPPPRCLREFRAETKSSRWSPLRRLPAWVEAWTVPRLAVLLVQVTELRLRDVDALGRLPTLGTLRVEPRATPEPLAVATSAFPGLTECRLRGSCLAPVFRRGAAPRLRRLELCFRVRDTVDLAGNGGFEFGLGNLASLEEVTVSVGCQDSTAEEADRGRGMGVEARRG</sequence>
<evidence type="ECO:0000256" key="1">
    <source>
        <dbReference type="ARBA" id="ARBA00008894"/>
    </source>
</evidence>
<dbReference type="Gramene" id="TVU32389">
    <property type="protein sequence ID" value="TVU32389"/>
    <property type="gene ID" value="EJB05_24119"/>
</dbReference>
<dbReference type="InterPro" id="IPR032675">
    <property type="entry name" value="LRR_dom_sf"/>
</dbReference>
<keyword evidence="6" id="KW-0175">Coiled coil</keyword>
<dbReference type="GO" id="GO:0006952">
    <property type="term" value="P:defense response"/>
    <property type="evidence" value="ECO:0007669"/>
    <property type="project" value="UniProtKB-KW"/>
</dbReference>
<organism evidence="10 11">
    <name type="scientific">Eragrostis curvula</name>
    <name type="common">weeping love grass</name>
    <dbReference type="NCBI Taxonomy" id="38414"/>
    <lineage>
        <taxon>Eukaryota</taxon>
        <taxon>Viridiplantae</taxon>
        <taxon>Streptophyta</taxon>
        <taxon>Embryophyta</taxon>
        <taxon>Tracheophyta</taxon>
        <taxon>Spermatophyta</taxon>
        <taxon>Magnoliopsida</taxon>
        <taxon>Liliopsida</taxon>
        <taxon>Poales</taxon>
        <taxon>Poaceae</taxon>
        <taxon>PACMAD clade</taxon>
        <taxon>Chloridoideae</taxon>
        <taxon>Eragrostideae</taxon>
        <taxon>Eragrostidinae</taxon>
        <taxon>Eragrostis</taxon>
    </lineage>
</organism>
<evidence type="ECO:0000256" key="7">
    <source>
        <dbReference type="SAM" id="MobiDB-lite"/>
    </source>
</evidence>
<comment type="caution">
    <text evidence="10">The sequence shown here is derived from an EMBL/GenBank/DDBJ whole genome shotgun (WGS) entry which is preliminary data.</text>
</comment>
<name>A0A5J9V8B9_9POAL</name>
<evidence type="ECO:0000256" key="6">
    <source>
        <dbReference type="ARBA" id="ARBA00023054"/>
    </source>
</evidence>
<dbReference type="Pfam" id="PF23598">
    <property type="entry name" value="LRR_14"/>
    <property type="match status" value="1"/>
</dbReference>
<protein>
    <submittedName>
        <fullName evidence="10">Uncharacterized protein</fullName>
    </submittedName>
</protein>
<dbReference type="Pfam" id="PF18052">
    <property type="entry name" value="Rx_N"/>
    <property type="match status" value="1"/>
</dbReference>
<evidence type="ECO:0000256" key="4">
    <source>
        <dbReference type="ARBA" id="ARBA00022741"/>
    </source>
</evidence>
<dbReference type="Gene3D" id="1.20.5.4130">
    <property type="match status" value="1"/>
</dbReference>
<evidence type="ECO:0000256" key="2">
    <source>
        <dbReference type="ARBA" id="ARBA00022614"/>
    </source>
</evidence>
<feature type="domain" description="Disease resistance N-terminal" evidence="8">
    <location>
        <begin position="34"/>
        <end position="88"/>
    </location>
</feature>
<keyword evidence="5" id="KW-0611">Plant defense</keyword>
<evidence type="ECO:0000259" key="9">
    <source>
        <dbReference type="Pfam" id="PF23598"/>
    </source>
</evidence>
<feature type="region of interest" description="Disordered" evidence="7">
    <location>
        <begin position="191"/>
        <end position="223"/>
    </location>
</feature>
<evidence type="ECO:0000256" key="5">
    <source>
        <dbReference type="ARBA" id="ARBA00022821"/>
    </source>
</evidence>
<keyword evidence="2" id="KW-0433">Leucine-rich repeat</keyword>
<dbReference type="InterPro" id="IPR055414">
    <property type="entry name" value="LRR_R13L4/SHOC2-like"/>
</dbReference>
<evidence type="ECO:0000259" key="8">
    <source>
        <dbReference type="Pfam" id="PF18052"/>
    </source>
</evidence>
<proteinExistence type="inferred from homology"/>